<comment type="caution">
    <text evidence="1">The sequence shown here is derived from an EMBL/GenBank/DDBJ whole genome shotgun (WGS) entry which is preliminary data.</text>
</comment>
<name>A0ABM8T8M4_9BURK</name>
<organism evidence="1 2">
    <name type="scientific">Paraburkholderia aspalathi</name>
    <dbReference type="NCBI Taxonomy" id="1324617"/>
    <lineage>
        <taxon>Bacteria</taxon>
        <taxon>Pseudomonadati</taxon>
        <taxon>Pseudomonadota</taxon>
        <taxon>Betaproteobacteria</taxon>
        <taxon>Burkholderiales</taxon>
        <taxon>Burkholderiaceae</taxon>
        <taxon>Paraburkholderia</taxon>
    </lineage>
</organism>
<keyword evidence="2" id="KW-1185">Reference proteome</keyword>
<protein>
    <submittedName>
        <fullName evidence="1">Uncharacterized protein</fullName>
    </submittedName>
</protein>
<reference evidence="1 2" key="1">
    <citation type="submission" date="2021-02" db="EMBL/GenBank/DDBJ databases">
        <authorList>
            <person name="Vanwijnsberghe S."/>
        </authorList>
    </citation>
    <scope>NUCLEOTIDE SEQUENCE [LARGE SCALE GENOMIC DNA]</scope>
    <source>
        <strain evidence="1 2">R-69658</strain>
    </source>
</reference>
<evidence type="ECO:0000313" key="2">
    <source>
        <dbReference type="Proteomes" id="UP000674425"/>
    </source>
</evidence>
<sequence>MDFREKTGISFGPIEAYARHHLRIAPIIGTSIRLSLQEARTTPASPSQLRSLIDGATLTLQELRGLLPSLQSVTWSYHVVVDSVVHELTTVSDGICVTLAVDDALNASTRLALEGSLRGIAARLVVALEYGD</sequence>
<gene>
    <name evidence="1" type="ORF">R69658_08045</name>
</gene>
<proteinExistence type="predicted"/>
<dbReference type="EMBL" id="CAJNAU010000237">
    <property type="protein sequence ID" value="CAE6869197.1"/>
    <property type="molecule type" value="Genomic_DNA"/>
</dbReference>
<dbReference type="RefSeq" id="WP_200655886.1">
    <property type="nucleotide sequence ID" value="NZ_CAJNAU010000237.1"/>
</dbReference>
<dbReference type="Proteomes" id="UP000674425">
    <property type="component" value="Unassembled WGS sequence"/>
</dbReference>
<evidence type="ECO:0000313" key="1">
    <source>
        <dbReference type="EMBL" id="CAE6869197.1"/>
    </source>
</evidence>
<accession>A0ABM8T8M4</accession>